<dbReference type="KEGG" id="psoj:PHYSODRAFT_415657"/>
<dbReference type="InParanoid" id="G5ADG7"/>
<dbReference type="SMR" id="G5ADG7"/>
<reference evidence="2 3" key="1">
    <citation type="journal article" date="2006" name="Science">
        <title>Phytophthora genome sequences uncover evolutionary origins and mechanisms of pathogenesis.</title>
        <authorList>
            <person name="Tyler B.M."/>
            <person name="Tripathy S."/>
            <person name="Zhang X."/>
            <person name="Dehal P."/>
            <person name="Jiang R.H."/>
            <person name="Aerts A."/>
            <person name="Arredondo F.D."/>
            <person name="Baxter L."/>
            <person name="Bensasson D."/>
            <person name="Beynon J.L."/>
            <person name="Chapman J."/>
            <person name="Damasceno C.M."/>
            <person name="Dorrance A.E."/>
            <person name="Dou D."/>
            <person name="Dickerman A.W."/>
            <person name="Dubchak I.L."/>
            <person name="Garbelotto M."/>
            <person name="Gijzen M."/>
            <person name="Gordon S.G."/>
            <person name="Govers F."/>
            <person name="Grunwald N.J."/>
            <person name="Huang W."/>
            <person name="Ivors K.L."/>
            <person name="Jones R.W."/>
            <person name="Kamoun S."/>
            <person name="Krampis K."/>
            <person name="Lamour K.H."/>
            <person name="Lee M.K."/>
            <person name="McDonald W.H."/>
            <person name="Medina M."/>
            <person name="Meijer H.J."/>
            <person name="Nordberg E.K."/>
            <person name="Maclean D.J."/>
            <person name="Ospina-Giraldo M.D."/>
            <person name="Morris P.F."/>
            <person name="Phuntumart V."/>
            <person name="Putnam N.H."/>
            <person name="Rash S."/>
            <person name="Rose J.K."/>
            <person name="Sakihama Y."/>
            <person name="Salamov A.A."/>
            <person name="Savidor A."/>
            <person name="Scheuring C.F."/>
            <person name="Smith B.M."/>
            <person name="Sobral B.W."/>
            <person name="Terry A."/>
            <person name="Torto-Alalibo T.A."/>
            <person name="Win J."/>
            <person name="Xu Z."/>
            <person name="Zhang H."/>
            <person name="Grigoriev I.V."/>
            <person name="Rokhsar D.S."/>
            <person name="Boore J.L."/>
        </authorList>
    </citation>
    <scope>NUCLEOTIDE SEQUENCE [LARGE SCALE GENOMIC DNA]</scope>
    <source>
        <strain evidence="2 3">P6497</strain>
    </source>
</reference>
<dbReference type="InterPro" id="IPR002156">
    <property type="entry name" value="RNaseH_domain"/>
</dbReference>
<dbReference type="Gene3D" id="3.30.420.10">
    <property type="entry name" value="Ribonuclease H-like superfamily/Ribonuclease H"/>
    <property type="match status" value="1"/>
</dbReference>
<gene>
    <name evidence="2" type="ORF">PHYSODRAFT_415657</name>
</gene>
<dbReference type="GeneID" id="20651892"/>
<dbReference type="RefSeq" id="XP_009538117.1">
    <property type="nucleotide sequence ID" value="XM_009539822.1"/>
</dbReference>
<dbReference type="Pfam" id="PF13456">
    <property type="entry name" value="RVT_3"/>
    <property type="match status" value="1"/>
</dbReference>
<dbReference type="STRING" id="1094619.G5ADG7"/>
<dbReference type="Proteomes" id="UP000002640">
    <property type="component" value="Unassembled WGS sequence"/>
</dbReference>
<keyword evidence="3" id="KW-1185">Reference proteome</keyword>
<organism evidence="2 3">
    <name type="scientific">Phytophthora sojae (strain P6497)</name>
    <name type="common">Soybean stem and root rot agent</name>
    <name type="synonym">Phytophthora megasperma f. sp. glycines</name>
    <dbReference type="NCBI Taxonomy" id="1094619"/>
    <lineage>
        <taxon>Eukaryota</taxon>
        <taxon>Sar</taxon>
        <taxon>Stramenopiles</taxon>
        <taxon>Oomycota</taxon>
        <taxon>Peronosporomycetes</taxon>
        <taxon>Peronosporales</taxon>
        <taxon>Peronosporaceae</taxon>
        <taxon>Phytophthora</taxon>
    </lineage>
</organism>
<dbReference type="GO" id="GO:0004523">
    <property type="term" value="F:RNA-DNA hybrid ribonuclease activity"/>
    <property type="evidence" value="ECO:0007669"/>
    <property type="project" value="InterPro"/>
</dbReference>
<dbReference type="SUPFAM" id="SSF53098">
    <property type="entry name" value="Ribonuclease H-like"/>
    <property type="match status" value="1"/>
</dbReference>
<sequence>VHIVGDSQLVLRMIRERRRPKARVLQPIYDRARRLADSVRVASWRHHYRCHNKMADCLANLAMDSRRSQ</sequence>
<name>G5ADG7_PHYSP</name>
<protein>
    <recommendedName>
        <fullName evidence="1">RNase H type-1 domain-containing protein</fullName>
    </recommendedName>
</protein>
<dbReference type="GO" id="GO:0003676">
    <property type="term" value="F:nucleic acid binding"/>
    <property type="evidence" value="ECO:0007669"/>
    <property type="project" value="InterPro"/>
</dbReference>
<feature type="non-terminal residue" evidence="2">
    <location>
        <position position="1"/>
    </location>
</feature>
<evidence type="ECO:0000313" key="2">
    <source>
        <dbReference type="EMBL" id="EGZ06220.1"/>
    </source>
</evidence>
<dbReference type="InterPro" id="IPR036397">
    <property type="entry name" value="RNaseH_sf"/>
</dbReference>
<feature type="non-terminal residue" evidence="2">
    <location>
        <position position="69"/>
    </location>
</feature>
<accession>G5ADG7</accession>
<dbReference type="InterPro" id="IPR012337">
    <property type="entry name" value="RNaseH-like_sf"/>
</dbReference>
<dbReference type="EMBL" id="JH159164">
    <property type="protein sequence ID" value="EGZ06220.1"/>
    <property type="molecule type" value="Genomic_DNA"/>
</dbReference>
<feature type="domain" description="RNase H type-1" evidence="1">
    <location>
        <begin position="1"/>
        <end position="62"/>
    </location>
</feature>
<proteinExistence type="predicted"/>
<dbReference type="AlphaFoldDB" id="G5ADG7"/>
<evidence type="ECO:0000259" key="1">
    <source>
        <dbReference type="Pfam" id="PF13456"/>
    </source>
</evidence>
<evidence type="ECO:0000313" key="3">
    <source>
        <dbReference type="Proteomes" id="UP000002640"/>
    </source>
</evidence>